<protein>
    <recommendedName>
        <fullName evidence="8">Vesicle transport protein</fullName>
    </recommendedName>
</protein>
<dbReference type="InterPro" id="IPR007305">
    <property type="entry name" value="Vesicle_transpt_Got1/SFT2"/>
</dbReference>
<feature type="transmembrane region" description="Helical" evidence="8">
    <location>
        <begin position="40"/>
        <end position="61"/>
    </location>
</feature>
<evidence type="ECO:0000256" key="2">
    <source>
        <dbReference type="ARBA" id="ARBA00022448"/>
    </source>
</evidence>
<feature type="transmembrane region" description="Helical" evidence="8">
    <location>
        <begin position="101"/>
        <end position="121"/>
    </location>
</feature>
<dbReference type="AlphaFoldDB" id="W9S2M2"/>
<feature type="transmembrane region" description="Helical" evidence="8">
    <location>
        <begin position="127"/>
        <end position="149"/>
    </location>
</feature>
<reference evidence="10" key="1">
    <citation type="submission" date="2013-01" db="EMBL/GenBank/DDBJ databases">
        <title>Draft Genome Sequence of a Mulberry Tree, Morus notabilis C.K. Schneid.</title>
        <authorList>
            <person name="He N."/>
            <person name="Zhao S."/>
        </authorList>
    </citation>
    <scope>NUCLEOTIDE SEQUENCE</scope>
</reference>
<gene>
    <name evidence="9" type="ORF">L484_006832</name>
</gene>
<evidence type="ECO:0000256" key="7">
    <source>
        <dbReference type="ARBA" id="ARBA00025800"/>
    </source>
</evidence>
<keyword evidence="2 8" id="KW-0813">Transport</keyword>
<dbReference type="Pfam" id="PF04178">
    <property type="entry name" value="Got1"/>
    <property type="match status" value="1"/>
</dbReference>
<comment type="function">
    <text evidence="8">May be involved in fusion of retrograde transport vesicles derived from an endocytic compartment with the Golgi complex.</text>
</comment>
<dbReference type="GO" id="GO:0016192">
    <property type="term" value="P:vesicle-mediated transport"/>
    <property type="evidence" value="ECO:0007669"/>
    <property type="project" value="InterPro"/>
</dbReference>
<keyword evidence="3 8" id="KW-0812">Transmembrane</keyword>
<dbReference type="GO" id="GO:0012505">
    <property type="term" value="C:endomembrane system"/>
    <property type="evidence" value="ECO:0007669"/>
    <property type="project" value="UniProtKB-ARBA"/>
</dbReference>
<dbReference type="GO" id="GO:0016020">
    <property type="term" value="C:membrane"/>
    <property type="evidence" value="ECO:0007669"/>
    <property type="project" value="UniProtKB-SubCell"/>
</dbReference>
<evidence type="ECO:0000256" key="8">
    <source>
        <dbReference type="RuleBase" id="RU363111"/>
    </source>
</evidence>
<proteinExistence type="inferred from homology"/>
<keyword evidence="4 8" id="KW-0653">Protein transport</keyword>
<name>W9S2M2_9ROSA</name>
<dbReference type="KEGG" id="mnt:21390249"/>
<keyword evidence="10" id="KW-1185">Reference proteome</keyword>
<dbReference type="Proteomes" id="UP000030645">
    <property type="component" value="Unassembled WGS sequence"/>
</dbReference>
<dbReference type="EMBL" id="KE344891">
    <property type="protein sequence ID" value="EXB84236.1"/>
    <property type="molecule type" value="Genomic_DNA"/>
</dbReference>
<evidence type="ECO:0000256" key="3">
    <source>
        <dbReference type="ARBA" id="ARBA00022692"/>
    </source>
</evidence>
<keyword evidence="6 8" id="KW-0472">Membrane</keyword>
<dbReference type="OrthoDB" id="73614at2759"/>
<dbReference type="PANTHER" id="PTHR23137">
    <property type="entry name" value="VESICLE TRANSPORT PROTEIN-RELATED"/>
    <property type="match status" value="1"/>
</dbReference>
<evidence type="ECO:0000256" key="4">
    <source>
        <dbReference type="ARBA" id="ARBA00022927"/>
    </source>
</evidence>
<evidence type="ECO:0000256" key="1">
    <source>
        <dbReference type="ARBA" id="ARBA00004141"/>
    </source>
</evidence>
<dbReference type="GO" id="GO:0005737">
    <property type="term" value="C:cytoplasm"/>
    <property type="evidence" value="ECO:0007669"/>
    <property type="project" value="UniProtKB-ARBA"/>
</dbReference>
<accession>W9S2M2</accession>
<dbReference type="GO" id="GO:0015031">
    <property type="term" value="P:protein transport"/>
    <property type="evidence" value="ECO:0007669"/>
    <property type="project" value="UniProtKB-KW"/>
</dbReference>
<dbReference type="STRING" id="981085.W9S2M2"/>
<keyword evidence="5 8" id="KW-1133">Transmembrane helix</keyword>
<dbReference type="PANTHER" id="PTHR23137:SF29">
    <property type="entry name" value="VESICLE TRANSPORT PROTEIN"/>
    <property type="match status" value="1"/>
</dbReference>
<dbReference type="eggNOG" id="KOG2887">
    <property type="taxonomic scope" value="Eukaryota"/>
</dbReference>
<evidence type="ECO:0000313" key="10">
    <source>
        <dbReference type="Proteomes" id="UP000030645"/>
    </source>
</evidence>
<evidence type="ECO:0000313" key="9">
    <source>
        <dbReference type="EMBL" id="EXB84236.1"/>
    </source>
</evidence>
<dbReference type="InterPro" id="IPR011691">
    <property type="entry name" value="Vesicle_transpt_SFT2"/>
</dbReference>
<organism evidence="9 10">
    <name type="scientific">Morus notabilis</name>
    <dbReference type="NCBI Taxonomy" id="981085"/>
    <lineage>
        <taxon>Eukaryota</taxon>
        <taxon>Viridiplantae</taxon>
        <taxon>Streptophyta</taxon>
        <taxon>Embryophyta</taxon>
        <taxon>Tracheophyta</taxon>
        <taxon>Spermatophyta</taxon>
        <taxon>Magnoliopsida</taxon>
        <taxon>eudicotyledons</taxon>
        <taxon>Gunneridae</taxon>
        <taxon>Pentapetalae</taxon>
        <taxon>rosids</taxon>
        <taxon>fabids</taxon>
        <taxon>Rosales</taxon>
        <taxon>Moraceae</taxon>
        <taxon>Moreae</taxon>
        <taxon>Morus</taxon>
    </lineage>
</organism>
<feature type="transmembrane region" description="Helical" evidence="8">
    <location>
        <begin position="67"/>
        <end position="89"/>
    </location>
</feature>
<evidence type="ECO:0000256" key="5">
    <source>
        <dbReference type="ARBA" id="ARBA00022989"/>
    </source>
</evidence>
<evidence type="ECO:0000256" key="6">
    <source>
        <dbReference type="ARBA" id="ARBA00023136"/>
    </source>
</evidence>
<comment type="subcellular location">
    <subcellularLocation>
        <location evidence="1 8">Membrane</location>
        <topology evidence="1 8">Multi-pass membrane protein</topology>
    </subcellularLocation>
</comment>
<sequence>MWAKLKQSMSGDDDDDGGGGDALLDDESDNFFSLSQTQRIYAFAACLLAGLVCMFLSMIVFTKPIKFALLFTFGNVLAVGSTAFLIGAGKQMRMMFDSARVYATAIYLGCVVLALICALWIHSKILTILAVIVEICALVWYSLSYIPFARRMVSELMIRLCDTEL</sequence>
<comment type="similarity">
    <text evidence="7 8">Belongs to the SFT2 family.</text>
</comment>